<dbReference type="Pfam" id="PF08445">
    <property type="entry name" value="FR47"/>
    <property type="match status" value="1"/>
</dbReference>
<feature type="domain" description="N-acetyltransferase" evidence="1">
    <location>
        <begin position="1"/>
        <end position="142"/>
    </location>
</feature>
<dbReference type="Proteomes" id="UP000519126">
    <property type="component" value="Unassembled WGS sequence"/>
</dbReference>
<dbReference type="RefSeq" id="WP_170071252.1">
    <property type="nucleotide sequence ID" value="NZ_JABBCX010000002.1"/>
</dbReference>
<evidence type="ECO:0000313" key="2">
    <source>
        <dbReference type="EMBL" id="NMF47524.1"/>
    </source>
</evidence>
<sequence>MVFKFIKAAYSDRDYLLSLRKLTMIEHLENAGLFLTDQQHVLRLDDQYDCSHLIVINEVQIGTLKYQTHAQYIEIMQLQIHPLHQNKGYGRAVIEQVITSAQSKPIKLTVLKNNPALGLYKRLGFTITDENNYEYHMQTRATRS</sequence>
<reference evidence="2 3" key="1">
    <citation type="submission" date="2020-04" db="EMBL/GenBank/DDBJ databases">
        <title>Genome Sequencing and Assembley of Pseudoalteromonas artica.</title>
        <authorList>
            <person name="Akerly B."/>
            <person name="Cook G."/>
        </authorList>
    </citation>
    <scope>NUCLEOTIDE SEQUENCE [LARGE SCALE GENOMIC DNA]</scope>
    <source>
        <strain evidence="2 3">NEC-BIFX-0059</strain>
    </source>
</reference>
<dbReference type="InterPro" id="IPR016181">
    <property type="entry name" value="Acyl_CoA_acyltransferase"/>
</dbReference>
<protein>
    <submittedName>
        <fullName evidence="2">GNAT family N-acetyltransferase</fullName>
    </submittedName>
</protein>
<organism evidence="2 3">
    <name type="scientific">Pseudoalteromonas arctica</name>
    <dbReference type="NCBI Taxonomy" id="394751"/>
    <lineage>
        <taxon>Bacteria</taxon>
        <taxon>Pseudomonadati</taxon>
        <taxon>Pseudomonadota</taxon>
        <taxon>Gammaproteobacteria</taxon>
        <taxon>Alteromonadales</taxon>
        <taxon>Pseudoalteromonadaceae</taxon>
        <taxon>Pseudoalteromonas</taxon>
    </lineage>
</organism>
<dbReference type="Gene3D" id="3.40.630.30">
    <property type="match status" value="1"/>
</dbReference>
<evidence type="ECO:0000313" key="3">
    <source>
        <dbReference type="Proteomes" id="UP000519126"/>
    </source>
</evidence>
<dbReference type="SUPFAM" id="SSF55729">
    <property type="entry name" value="Acyl-CoA N-acyltransferases (Nat)"/>
    <property type="match status" value="1"/>
</dbReference>
<dbReference type="InterPro" id="IPR000182">
    <property type="entry name" value="GNAT_dom"/>
</dbReference>
<dbReference type="AlphaFoldDB" id="A0A7X9U4P6"/>
<dbReference type="PROSITE" id="PS51186">
    <property type="entry name" value="GNAT"/>
    <property type="match status" value="1"/>
</dbReference>
<dbReference type="CDD" id="cd04301">
    <property type="entry name" value="NAT_SF"/>
    <property type="match status" value="1"/>
</dbReference>
<dbReference type="InterPro" id="IPR013653">
    <property type="entry name" value="GCN5-like_dom"/>
</dbReference>
<evidence type="ECO:0000259" key="1">
    <source>
        <dbReference type="PROSITE" id="PS51186"/>
    </source>
</evidence>
<dbReference type="EMBL" id="JABBCX010000002">
    <property type="protein sequence ID" value="NMF47524.1"/>
    <property type="molecule type" value="Genomic_DNA"/>
</dbReference>
<comment type="caution">
    <text evidence="2">The sequence shown here is derived from an EMBL/GenBank/DDBJ whole genome shotgun (WGS) entry which is preliminary data.</text>
</comment>
<dbReference type="GO" id="GO:0016747">
    <property type="term" value="F:acyltransferase activity, transferring groups other than amino-acyl groups"/>
    <property type="evidence" value="ECO:0007669"/>
    <property type="project" value="InterPro"/>
</dbReference>
<keyword evidence="2" id="KW-0808">Transferase</keyword>
<accession>A0A7X9U4P6</accession>
<gene>
    <name evidence="2" type="ORF">HHL01_04945</name>
</gene>
<proteinExistence type="predicted"/>
<name>A0A7X9U4P6_9GAMM</name>